<gene>
    <name evidence="3" type="ORF">Val02_06500</name>
</gene>
<reference evidence="3" key="1">
    <citation type="submission" date="2021-01" db="EMBL/GenBank/DDBJ databases">
        <title>Whole genome shotgun sequence of Virgisporangium aliadipatigenens NBRC 105644.</title>
        <authorList>
            <person name="Komaki H."/>
            <person name="Tamura T."/>
        </authorList>
    </citation>
    <scope>NUCLEOTIDE SEQUENCE</scope>
    <source>
        <strain evidence="3">NBRC 105644</strain>
    </source>
</reference>
<dbReference type="PROSITE" id="PS50943">
    <property type="entry name" value="HTH_CROC1"/>
    <property type="match status" value="1"/>
</dbReference>
<dbReference type="CDD" id="cd02209">
    <property type="entry name" value="cupin_XRE_C"/>
    <property type="match status" value="1"/>
</dbReference>
<evidence type="ECO:0000256" key="1">
    <source>
        <dbReference type="ARBA" id="ARBA00023125"/>
    </source>
</evidence>
<organism evidence="3 4">
    <name type="scientific">Virgisporangium aliadipatigenens</name>
    <dbReference type="NCBI Taxonomy" id="741659"/>
    <lineage>
        <taxon>Bacteria</taxon>
        <taxon>Bacillati</taxon>
        <taxon>Actinomycetota</taxon>
        <taxon>Actinomycetes</taxon>
        <taxon>Micromonosporales</taxon>
        <taxon>Micromonosporaceae</taxon>
        <taxon>Virgisporangium</taxon>
    </lineage>
</organism>
<keyword evidence="1" id="KW-0238">DNA-binding</keyword>
<proteinExistence type="predicted"/>
<dbReference type="GO" id="GO:0003700">
    <property type="term" value="F:DNA-binding transcription factor activity"/>
    <property type="evidence" value="ECO:0007669"/>
    <property type="project" value="TreeGrafter"/>
</dbReference>
<dbReference type="GO" id="GO:0003677">
    <property type="term" value="F:DNA binding"/>
    <property type="evidence" value="ECO:0007669"/>
    <property type="project" value="UniProtKB-KW"/>
</dbReference>
<dbReference type="InterPro" id="IPR050807">
    <property type="entry name" value="TransReg_Diox_bact_type"/>
</dbReference>
<dbReference type="SMART" id="SM00530">
    <property type="entry name" value="HTH_XRE"/>
    <property type="match status" value="1"/>
</dbReference>
<protein>
    <submittedName>
        <fullName evidence="3">Transcriptional regulator</fullName>
    </submittedName>
</protein>
<dbReference type="InterPro" id="IPR011051">
    <property type="entry name" value="RmlC_Cupin_sf"/>
</dbReference>
<dbReference type="PANTHER" id="PTHR46797">
    <property type="entry name" value="HTH-TYPE TRANSCRIPTIONAL REGULATOR"/>
    <property type="match status" value="1"/>
</dbReference>
<dbReference type="Pfam" id="PF07883">
    <property type="entry name" value="Cupin_2"/>
    <property type="match status" value="1"/>
</dbReference>
<evidence type="ECO:0000313" key="3">
    <source>
        <dbReference type="EMBL" id="GIJ43764.1"/>
    </source>
</evidence>
<dbReference type="CDD" id="cd00093">
    <property type="entry name" value="HTH_XRE"/>
    <property type="match status" value="1"/>
</dbReference>
<dbReference type="AlphaFoldDB" id="A0A8J4DMV4"/>
<dbReference type="EMBL" id="BOPF01000002">
    <property type="protein sequence ID" value="GIJ43764.1"/>
    <property type="molecule type" value="Genomic_DNA"/>
</dbReference>
<keyword evidence="4" id="KW-1185">Reference proteome</keyword>
<dbReference type="InterPro" id="IPR010982">
    <property type="entry name" value="Lambda_DNA-bd_dom_sf"/>
</dbReference>
<dbReference type="InterPro" id="IPR001387">
    <property type="entry name" value="Cro/C1-type_HTH"/>
</dbReference>
<dbReference type="Gene3D" id="1.10.260.40">
    <property type="entry name" value="lambda repressor-like DNA-binding domains"/>
    <property type="match status" value="1"/>
</dbReference>
<dbReference type="SUPFAM" id="SSF51182">
    <property type="entry name" value="RmlC-like cupins"/>
    <property type="match status" value="1"/>
</dbReference>
<feature type="domain" description="HTH cro/C1-type" evidence="2">
    <location>
        <begin position="16"/>
        <end position="70"/>
    </location>
</feature>
<dbReference type="PANTHER" id="PTHR46797:SF10">
    <property type="entry name" value="BLR1115 PROTEIN"/>
    <property type="match status" value="1"/>
</dbReference>
<sequence>MLARVDPLVVRLGEQVRRLRQARGLNLEGLAAASGVSRSMISDVERGLRSPTVLVLARIATALGTTVSRLLGEDRPAPVIHLPRAEQHAIDHPDGWQRRIMSPVLPGVEFELIRTVVGGGVVIGSFDAHAAGSREYVAVESGALAVTLDGVGHHLEAGDALYYAADRVHAFANPGDVECVYYTAMCVVGDASRSVHEHHAP</sequence>
<dbReference type="SUPFAM" id="SSF47413">
    <property type="entry name" value="lambda repressor-like DNA-binding domains"/>
    <property type="match status" value="1"/>
</dbReference>
<dbReference type="Proteomes" id="UP000619260">
    <property type="component" value="Unassembled WGS sequence"/>
</dbReference>
<evidence type="ECO:0000259" key="2">
    <source>
        <dbReference type="PROSITE" id="PS50943"/>
    </source>
</evidence>
<dbReference type="Gene3D" id="2.60.120.10">
    <property type="entry name" value="Jelly Rolls"/>
    <property type="match status" value="1"/>
</dbReference>
<evidence type="ECO:0000313" key="4">
    <source>
        <dbReference type="Proteomes" id="UP000619260"/>
    </source>
</evidence>
<accession>A0A8J4DMV4</accession>
<dbReference type="GO" id="GO:0005829">
    <property type="term" value="C:cytosol"/>
    <property type="evidence" value="ECO:0007669"/>
    <property type="project" value="TreeGrafter"/>
</dbReference>
<dbReference type="InterPro" id="IPR014710">
    <property type="entry name" value="RmlC-like_jellyroll"/>
</dbReference>
<dbReference type="InterPro" id="IPR013096">
    <property type="entry name" value="Cupin_2"/>
</dbReference>
<name>A0A8J4DMV4_9ACTN</name>
<dbReference type="Pfam" id="PF01381">
    <property type="entry name" value="HTH_3"/>
    <property type="match status" value="1"/>
</dbReference>
<comment type="caution">
    <text evidence="3">The sequence shown here is derived from an EMBL/GenBank/DDBJ whole genome shotgun (WGS) entry which is preliminary data.</text>
</comment>